<reference evidence="5" key="1">
    <citation type="journal article" date="2020" name="New Phytol.">
        <title>Comparative genomics reveals dynamic genome evolution in host specialist ectomycorrhizal fungi.</title>
        <authorList>
            <person name="Lofgren L.A."/>
            <person name="Nguyen N.H."/>
            <person name="Vilgalys R."/>
            <person name="Ruytinx J."/>
            <person name="Liao H.L."/>
            <person name="Branco S."/>
            <person name="Kuo A."/>
            <person name="LaButti K."/>
            <person name="Lipzen A."/>
            <person name="Andreopoulos W."/>
            <person name="Pangilinan J."/>
            <person name="Riley R."/>
            <person name="Hundley H."/>
            <person name="Na H."/>
            <person name="Barry K."/>
            <person name="Grigoriev I.V."/>
            <person name="Stajich J.E."/>
            <person name="Kennedy P.G."/>
        </authorList>
    </citation>
    <scope>NUCLEOTIDE SEQUENCE</scope>
    <source>
        <strain evidence="5">FC203</strain>
    </source>
</reference>
<feature type="compositionally biased region" description="Basic residues" evidence="4">
    <location>
        <begin position="27"/>
        <end position="37"/>
    </location>
</feature>
<dbReference type="InterPro" id="IPR036322">
    <property type="entry name" value="WD40_repeat_dom_sf"/>
</dbReference>
<feature type="compositionally biased region" description="Low complexity" evidence="4">
    <location>
        <begin position="38"/>
        <end position="47"/>
    </location>
</feature>
<feature type="compositionally biased region" description="Low complexity" evidence="4">
    <location>
        <begin position="73"/>
        <end position="84"/>
    </location>
</feature>
<dbReference type="PANTHER" id="PTHR19855">
    <property type="entry name" value="WD40 REPEAT PROTEIN 12, 37"/>
    <property type="match status" value="1"/>
</dbReference>
<feature type="repeat" description="WD" evidence="3">
    <location>
        <begin position="655"/>
        <end position="678"/>
    </location>
</feature>
<dbReference type="GeneID" id="64654477"/>
<proteinExistence type="predicted"/>
<dbReference type="SMART" id="SM00320">
    <property type="entry name" value="WD40"/>
    <property type="match status" value="3"/>
</dbReference>
<dbReference type="Pfam" id="PF00400">
    <property type="entry name" value="WD40"/>
    <property type="match status" value="1"/>
</dbReference>
<dbReference type="RefSeq" id="XP_041232966.1">
    <property type="nucleotide sequence ID" value="XM_041360179.1"/>
</dbReference>
<dbReference type="Gene3D" id="2.130.10.10">
    <property type="entry name" value="YVTN repeat-like/Quinoprotein amine dehydrogenase"/>
    <property type="match status" value="1"/>
</dbReference>
<dbReference type="InterPro" id="IPR001680">
    <property type="entry name" value="WD40_rpt"/>
</dbReference>
<dbReference type="AlphaFoldDB" id="A0AAD4HSX4"/>
<dbReference type="Proteomes" id="UP001195769">
    <property type="component" value="Unassembled WGS sequence"/>
</dbReference>
<dbReference type="InterPro" id="IPR019775">
    <property type="entry name" value="WD40_repeat_CS"/>
</dbReference>
<dbReference type="PROSITE" id="PS50082">
    <property type="entry name" value="WD_REPEATS_2"/>
    <property type="match status" value="2"/>
</dbReference>
<dbReference type="PANTHER" id="PTHR19855:SF11">
    <property type="entry name" value="RIBOSOME BIOGENESIS PROTEIN WDR12"/>
    <property type="match status" value="1"/>
</dbReference>
<evidence type="ECO:0008006" key="7">
    <source>
        <dbReference type="Google" id="ProtNLM"/>
    </source>
</evidence>
<accession>A0AAD4HSX4</accession>
<keyword evidence="6" id="KW-1185">Reference proteome</keyword>
<organism evidence="5 6">
    <name type="scientific">Suillus fuscotomentosus</name>
    <dbReference type="NCBI Taxonomy" id="1912939"/>
    <lineage>
        <taxon>Eukaryota</taxon>
        <taxon>Fungi</taxon>
        <taxon>Dikarya</taxon>
        <taxon>Basidiomycota</taxon>
        <taxon>Agaricomycotina</taxon>
        <taxon>Agaricomycetes</taxon>
        <taxon>Agaricomycetidae</taxon>
        <taxon>Boletales</taxon>
        <taxon>Suillineae</taxon>
        <taxon>Suillaceae</taxon>
        <taxon>Suillus</taxon>
    </lineage>
</organism>
<name>A0AAD4HSX4_9AGAM</name>
<gene>
    <name evidence="5" type="ORF">F5891DRAFT_1001510</name>
</gene>
<sequence length="713" mass="78534">MEDRQPNEVRLDRKGKSTVPAITVTRRGGHRGGHRGSFRGFDSSRGRPPYRTFNQRNLIPHSTLSPAWDHSNKFSSTSSPSNTPGRSLDHFKQEPLGHLEQSDLRPPKRIKVNSQQFSSRVSQGSERHFQTRGLPYTSIPLPSQCPKVILGDHEAQAVLSSYKAMHNDRSVPRKMSQAVQRDLPSGRAHTVRNEPQCDKSANNTQEVAKAKSCASVYGEETSKVSPIVGASSSTRRLPQLAKSSTPASLEVLGSYSTHAAIPRIKGSAIPGKQRAFPSRVVSPPEEIIDLTVDPPDTHVIVPPPTLTRFFRSGVLKINSVSSNAPSPMDVTSAAEPIVIPDSDSDDIVPLRDLISTGGSMVAKSLKEPAQVFSETLVNGPNESSSSDPALVLSTRPGPSRLLLDAHDKPRRILSAHWNSSLITVSMRGFVESLGMPDLVLQHNLRRPTAPTQESVDDACILHAGDTSVVVLAHAREEKQISYLTFQTSRGTNFRVVNRPWNTTKKGGASVVSTMLQPLMFTSGGHDHAVHIWKISPDFMGVSSTLLAIKHTSVIQSLLPIRDTSHKLISAGADCSVHLWDLSPERVVHTFKTSNSPYHAHKTESPFCTLLEVGHRDLQFELRDHRMVPEHPAERFGFFTTELHGRFIKGDTWSHFFASGSRNGSVRLWDLRNVREQLASVSCFSNDQVVQVLKTESDLLAFSKRGDVMTLNHK</sequence>
<comment type="caution">
    <text evidence="5">The sequence shown here is derived from an EMBL/GenBank/DDBJ whole genome shotgun (WGS) entry which is preliminary data.</text>
</comment>
<feature type="compositionally biased region" description="Polar residues" evidence="4">
    <location>
        <begin position="52"/>
        <end position="65"/>
    </location>
</feature>
<evidence type="ECO:0000256" key="2">
    <source>
        <dbReference type="ARBA" id="ARBA00022737"/>
    </source>
</evidence>
<keyword evidence="2" id="KW-0677">Repeat</keyword>
<protein>
    <recommendedName>
        <fullName evidence="7">Guanine nucleotide-binding protein subunit beta-like protein</fullName>
    </recommendedName>
</protein>
<evidence type="ECO:0000256" key="4">
    <source>
        <dbReference type="SAM" id="MobiDB-lite"/>
    </source>
</evidence>
<feature type="repeat" description="WD" evidence="3">
    <location>
        <begin position="547"/>
        <end position="589"/>
    </location>
</feature>
<evidence type="ECO:0000313" key="5">
    <source>
        <dbReference type="EMBL" id="KAG1907391.1"/>
    </source>
</evidence>
<dbReference type="EMBL" id="JABBWK010000003">
    <property type="protein sequence ID" value="KAG1907391.1"/>
    <property type="molecule type" value="Genomic_DNA"/>
</dbReference>
<evidence type="ECO:0000256" key="3">
    <source>
        <dbReference type="PROSITE-ProRule" id="PRU00221"/>
    </source>
</evidence>
<keyword evidence="1 3" id="KW-0853">WD repeat</keyword>
<evidence type="ECO:0000256" key="1">
    <source>
        <dbReference type="ARBA" id="ARBA00022574"/>
    </source>
</evidence>
<dbReference type="InterPro" id="IPR015943">
    <property type="entry name" value="WD40/YVTN_repeat-like_dom_sf"/>
</dbReference>
<dbReference type="PROSITE" id="PS00678">
    <property type="entry name" value="WD_REPEATS_1"/>
    <property type="match status" value="1"/>
</dbReference>
<feature type="region of interest" description="Disordered" evidence="4">
    <location>
        <begin position="1"/>
        <end position="91"/>
    </location>
</feature>
<dbReference type="SUPFAM" id="SSF50978">
    <property type="entry name" value="WD40 repeat-like"/>
    <property type="match status" value="1"/>
</dbReference>
<evidence type="ECO:0000313" key="6">
    <source>
        <dbReference type="Proteomes" id="UP001195769"/>
    </source>
</evidence>
<feature type="compositionally biased region" description="Basic and acidic residues" evidence="4">
    <location>
        <begin position="1"/>
        <end position="15"/>
    </location>
</feature>